<evidence type="ECO:0000256" key="5">
    <source>
        <dbReference type="ARBA" id="ARBA00022525"/>
    </source>
</evidence>
<name>A0A7V3E6Q8_9BACT</name>
<evidence type="ECO:0000259" key="9">
    <source>
        <dbReference type="Pfam" id="PF22638"/>
    </source>
</evidence>
<dbReference type="PANTHER" id="PTHR30033">
    <property type="entry name" value="FLAGELLAR HOOK-ASSOCIATED PROTEIN 1"/>
    <property type="match status" value="1"/>
</dbReference>
<evidence type="ECO:0000256" key="6">
    <source>
        <dbReference type="ARBA" id="ARBA00023143"/>
    </source>
</evidence>
<dbReference type="Pfam" id="PF22638">
    <property type="entry name" value="FlgK_D1"/>
    <property type="match status" value="1"/>
</dbReference>
<proteinExistence type="inferred from homology"/>
<dbReference type="GO" id="GO:0005198">
    <property type="term" value="F:structural molecule activity"/>
    <property type="evidence" value="ECO:0007669"/>
    <property type="project" value="UniProtKB-UniRule"/>
</dbReference>
<dbReference type="GO" id="GO:0044780">
    <property type="term" value="P:bacterial-type flagellum assembly"/>
    <property type="evidence" value="ECO:0007669"/>
    <property type="project" value="InterPro"/>
</dbReference>
<dbReference type="InterPro" id="IPR053927">
    <property type="entry name" value="FlgK_helical"/>
</dbReference>
<keyword evidence="10" id="KW-0969">Cilium</keyword>
<dbReference type="NCBIfam" id="TIGR02492">
    <property type="entry name" value="flgK_ends"/>
    <property type="match status" value="1"/>
</dbReference>
<feature type="domain" description="Flagellar basal-body/hook protein C-terminal" evidence="8">
    <location>
        <begin position="412"/>
        <end position="451"/>
    </location>
</feature>
<dbReference type="PRINTS" id="PR01005">
    <property type="entry name" value="FLGHOOKAP1"/>
</dbReference>
<dbReference type="GO" id="GO:0005576">
    <property type="term" value="C:extracellular region"/>
    <property type="evidence" value="ECO:0007669"/>
    <property type="project" value="UniProtKB-SubCell"/>
</dbReference>
<organism evidence="10">
    <name type="scientific">Ignavibacterium album</name>
    <dbReference type="NCBI Taxonomy" id="591197"/>
    <lineage>
        <taxon>Bacteria</taxon>
        <taxon>Pseudomonadati</taxon>
        <taxon>Ignavibacteriota</taxon>
        <taxon>Ignavibacteria</taxon>
        <taxon>Ignavibacteriales</taxon>
        <taxon>Ignavibacteriaceae</taxon>
        <taxon>Ignavibacterium</taxon>
    </lineage>
</organism>
<evidence type="ECO:0000313" key="10">
    <source>
        <dbReference type="EMBL" id="HFI90439.1"/>
    </source>
</evidence>
<dbReference type="PANTHER" id="PTHR30033:SF1">
    <property type="entry name" value="FLAGELLAR HOOK-ASSOCIATED PROTEIN 1"/>
    <property type="match status" value="1"/>
</dbReference>
<dbReference type="InterPro" id="IPR010930">
    <property type="entry name" value="Flg_bb/hook_C_dom"/>
</dbReference>
<evidence type="ECO:0000259" key="8">
    <source>
        <dbReference type="Pfam" id="PF06429"/>
    </source>
</evidence>
<keyword evidence="10" id="KW-0966">Cell projection</keyword>
<dbReference type="InterPro" id="IPR002371">
    <property type="entry name" value="FlgK"/>
</dbReference>
<protein>
    <recommendedName>
        <fullName evidence="4 7">Flagellar hook-associated protein 1</fullName>
        <shortName evidence="7">HAP1</shortName>
    </recommendedName>
</protein>
<keyword evidence="6 7" id="KW-0975">Bacterial flagellum</keyword>
<comment type="subcellular location">
    <subcellularLocation>
        <location evidence="1 7">Bacterial flagellum</location>
    </subcellularLocation>
    <subcellularLocation>
        <location evidence="2 7">Secreted</location>
    </subcellularLocation>
</comment>
<comment type="similarity">
    <text evidence="3 7">Belongs to the flagella basal body rod proteins family.</text>
</comment>
<sequence>MAITKIFDISSRSLSVYRRALEVTNHNIANANNPAFSRQRVIFETDISDLNSGKVWGNGVRISDVQRVRDSLVEAHFREANSKYFNNSRQSQLINNIEQFFSEPGDLGLSNLFSGFFNSFDELATSPNSIPMRLNVINAANSLAAKVNTINNSFARLKQDIKDEFQNQVQTINSLLKQIHQINKEQFSNNYKGLAVNDLLDKRDDLIQQLSQIVNVTVTFDQNNNANVSIGGALAVDGLHAAEFEAIESNGQITIKLKNGGIPIILNGGQLNALSEIYSNKIPAYQKNLDQIVTTFVDAVNQTHRQGYSITNPPQTNINFFDSYENGVLKVNQSILNNPSLIAVSSDTNNGNGDIALQIAGLREAQLVNGATIVDAYSAFINGIGNDGLLQTNYAQANQMVLAQLEDQRQSLSGVSIDEEMTNVLKFQRSYEASAKLITVADEMIKTILEMV</sequence>
<dbReference type="SUPFAM" id="SSF64518">
    <property type="entry name" value="Phase 1 flagellin"/>
    <property type="match status" value="1"/>
</dbReference>
<keyword evidence="5 7" id="KW-0964">Secreted</keyword>
<feature type="domain" description="Flagellar hook-associated protein FlgK helical" evidence="9">
    <location>
        <begin position="95"/>
        <end position="321"/>
    </location>
</feature>
<keyword evidence="10" id="KW-0282">Flagellum</keyword>
<evidence type="ECO:0000256" key="7">
    <source>
        <dbReference type="RuleBase" id="RU362065"/>
    </source>
</evidence>
<accession>A0A7V3E6Q8</accession>
<dbReference type="EMBL" id="DSUJ01000008">
    <property type="protein sequence ID" value="HFI90439.1"/>
    <property type="molecule type" value="Genomic_DNA"/>
</dbReference>
<dbReference type="Pfam" id="PF06429">
    <property type="entry name" value="Flg_bbr_C"/>
    <property type="match status" value="1"/>
</dbReference>
<reference evidence="10" key="1">
    <citation type="journal article" date="2020" name="mSystems">
        <title>Genome- and Community-Level Interaction Insights into Carbon Utilization and Element Cycling Functions of Hydrothermarchaeota in Hydrothermal Sediment.</title>
        <authorList>
            <person name="Zhou Z."/>
            <person name="Liu Y."/>
            <person name="Xu W."/>
            <person name="Pan J."/>
            <person name="Luo Z.H."/>
            <person name="Li M."/>
        </authorList>
    </citation>
    <scope>NUCLEOTIDE SEQUENCE [LARGE SCALE GENOMIC DNA]</scope>
    <source>
        <strain evidence="10">SpSt-479</strain>
    </source>
</reference>
<evidence type="ECO:0000256" key="1">
    <source>
        <dbReference type="ARBA" id="ARBA00004365"/>
    </source>
</evidence>
<evidence type="ECO:0000256" key="4">
    <source>
        <dbReference type="ARBA" id="ARBA00016244"/>
    </source>
</evidence>
<gene>
    <name evidence="7 10" type="primary">flgK</name>
    <name evidence="10" type="ORF">ENS31_02785</name>
</gene>
<dbReference type="AlphaFoldDB" id="A0A7V3E6Q8"/>
<evidence type="ECO:0000256" key="2">
    <source>
        <dbReference type="ARBA" id="ARBA00004613"/>
    </source>
</evidence>
<evidence type="ECO:0000256" key="3">
    <source>
        <dbReference type="ARBA" id="ARBA00009677"/>
    </source>
</evidence>
<dbReference type="GO" id="GO:0009424">
    <property type="term" value="C:bacterial-type flagellum hook"/>
    <property type="evidence" value="ECO:0007669"/>
    <property type="project" value="UniProtKB-UniRule"/>
</dbReference>
<comment type="caution">
    <text evidence="10">The sequence shown here is derived from an EMBL/GenBank/DDBJ whole genome shotgun (WGS) entry which is preliminary data.</text>
</comment>